<organism evidence="3 4">
    <name type="scientific">Lysobacter brunescens</name>
    <dbReference type="NCBI Taxonomy" id="262323"/>
    <lineage>
        <taxon>Bacteria</taxon>
        <taxon>Pseudomonadati</taxon>
        <taxon>Pseudomonadota</taxon>
        <taxon>Gammaproteobacteria</taxon>
        <taxon>Lysobacterales</taxon>
        <taxon>Lysobacteraceae</taxon>
        <taxon>Lysobacter</taxon>
    </lineage>
</organism>
<dbReference type="Pfam" id="PF11304">
    <property type="entry name" value="DUF3106"/>
    <property type="match status" value="1"/>
</dbReference>
<proteinExistence type="predicted"/>
<feature type="chain" id="PRO_5045772011" evidence="2">
    <location>
        <begin position="26"/>
        <end position="176"/>
    </location>
</feature>
<sequence>MNRTTLLARLLCTLLVAGAISPALAGPPGRGTDQAPAREQGPPPPQWEQLTPAQREMVIAVLRDRWNDNPQERTRMLKHAERWKAMTPEQRRSAKHGMDRWAGMKPDERQRMRALYEHARQLSPEERAALRDKLKTMTPEQRRTWMREQRELRQRRAPGDVPGRAAPDAPAPDRRP</sequence>
<accession>A0ABW2YHD9</accession>
<dbReference type="EMBL" id="JBHTIF010000001">
    <property type="protein sequence ID" value="MFD0725944.1"/>
    <property type="molecule type" value="Genomic_DNA"/>
</dbReference>
<feature type="compositionally biased region" description="Low complexity" evidence="1">
    <location>
        <begin position="159"/>
        <end position="168"/>
    </location>
</feature>
<keyword evidence="2" id="KW-0732">Signal</keyword>
<keyword evidence="4" id="KW-1185">Reference proteome</keyword>
<reference evidence="4" key="1">
    <citation type="journal article" date="2019" name="Int. J. Syst. Evol. Microbiol.">
        <title>The Global Catalogue of Microorganisms (GCM) 10K type strain sequencing project: providing services to taxonomists for standard genome sequencing and annotation.</title>
        <authorList>
            <consortium name="The Broad Institute Genomics Platform"/>
            <consortium name="The Broad Institute Genome Sequencing Center for Infectious Disease"/>
            <person name="Wu L."/>
            <person name="Ma J."/>
        </authorList>
    </citation>
    <scope>NUCLEOTIDE SEQUENCE [LARGE SCALE GENOMIC DNA]</scope>
    <source>
        <strain evidence="4">CCUG 55585</strain>
    </source>
</reference>
<feature type="signal peptide" evidence="2">
    <location>
        <begin position="1"/>
        <end position="25"/>
    </location>
</feature>
<evidence type="ECO:0000313" key="3">
    <source>
        <dbReference type="EMBL" id="MFD0725944.1"/>
    </source>
</evidence>
<feature type="compositionally biased region" description="Basic and acidic residues" evidence="1">
    <location>
        <begin position="123"/>
        <end position="158"/>
    </location>
</feature>
<evidence type="ECO:0000313" key="4">
    <source>
        <dbReference type="Proteomes" id="UP001597110"/>
    </source>
</evidence>
<dbReference type="RefSeq" id="WP_386823520.1">
    <property type="nucleotide sequence ID" value="NZ_JBHTIF010000001.1"/>
</dbReference>
<feature type="region of interest" description="Disordered" evidence="1">
    <location>
        <begin position="78"/>
        <end position="106"/>
    </location>
</feature>
<gene>
    <name evidence="3" type="ORF">ACFQ0E_10070</name>
</gene>
<dbReference type="InterPro" id="IPR021455">
    <property type="entry name" value="DUF3106"/>
</dbReference>
<protein>
    <submittedName>
        <fullName evidence="3">DUF3106 domain-containing protein</fullName>
    </submittedName>
</protein>
<feature type="compositionally biased region" description="Basic and acidic residues" evidence="1">
    <location>
        <begin position="78"/>
        <end position="99"/>
    </location>
</feature>
<evidence type="ECO:0000256" key="2">
    <source>
        <dbReference type="SAM" id="SignalP"/>
    </source>
</evidence>
<feature type="region of interest" description="Disordered" evidence="1">
    <location>
        <begin position="123"/>
        <end position="176"/>
    </location>
</feature>
<evidence type="ECO:0000256" key="1">
    <source>
        <dbReference type="SAM" id="MobiDB-lite"/>
    </source>
</evidence>
<comment type="caution">
    <text evidence="3">The sequence shown here is derived from an EMBL/GenBank/DDBJ whole genome shotgun (WGS) entry which is preliminary data.</text>
</comment>
<feature type="region of interest" description="Disordered" evidence="1">
    <location>
        <begin position="23"/>
        <end position="52"/>
    </location>
</feature>
<dbReference type="Proteomes" id="UP001597110">
    <property type="component" value="Unassembled WGS sequence"/>
</dbReference>
<name>A0ABW2YHD9_9GAMM</name>